<comment type="caution">
    <text evidence="2">The sequence shown here is derived from an EMBL/GenBank/DDBJ whole genome shotgun (WGS) entry which is preliminary data.</text>
</comment>
<dbReference type="AlphaFoldDB" id="A0A2K2U9J7"/>
<keyword evidence="3" id="KW-1185">Reference proteome</keyword>
<dbReference type="EMBL" id="PPEK01000015">
    <property type="protein sequence ID" value="PNV66939.1"/>
    <property type="molecule type" value="Genomic_DNA"/>
</dbReference>
<organism evidence="2 3">
    <name type="scientific">Enteroscipio rubneri</name>
    <dbReference type="NCBI Taxonomy" id="2070686"/>
    <lineage>
        <taxon>Bacteria</taxon>
        <taxon>Bacillati</taxon>
        <taxon>Actinomycetota</taxon>
        <taxon>Coriobacteriia</taxon>
        <taxon>Eggerthellales</taxon>
        <taxon>Eggerthellaceae</taxon>
        <taxon>Enteroscipio</taxon>
    </lineage>
</organism>
<protein>
    <recommendedName>
        <fullName evidence="1">Glycosyltransferase 2-like domain-containing protein</fullName>
    </recommendedName>
</protein>
<dbReference type="InterPro" id="IPR029044">
    <property type="entry name" value="Nucleotide-diphossugar_trans"/>
</dbReference>
<feature type="domain" description="Glycosyltransferase 2-like" evidence="1">
    <location>
        <begin position="5"/>
        <end position="175"/>
    </location>
</feature>
<dbReference type="RefSeq" id="WP_103265691.1">
    <property type="nucleotide sequence ID" value="NZ_CABMLE010000015.1"/>
</dbReference>
<proteinExistence type="predicted"/>
<dbReference type="GO" id="GO:0016758">
    <property type="term" value="F:hexosyltransferase activity"/>
    <property type="evidence" value="ECO:0007669"/>
    <property type="project" value="UniProtKB-ARBA"/>
</dbReference>
<dbReference type="SUPFAM" id="SSF53448">
    <property type="entry name" value="Nucleotide-diphospho-sugar transferases"/>
    <property type="match status" value="1"/>
</dbReference>
<dbReference type="Gene3D" id="3.90.550.10">
    <property type="entry name" value="Spore Coat Polysaccharide Biosynthesis Protein SpsA, Chain A"/>
    <property type="match status" value="1"/>
</dbReference>
<dbReference type="PANTHER" id="PTHR22916">
    <property type="entry name" value="GLYCOSYLTRANSFERASE"/>
    <property type="match status" value="1"/>
</dbReference>
<dbReference type="Pfam" id="PF00535">
    <property type="entry name" value="Glycos_transf_2"/>
    <property type="match status" value="1"/>
</dbReference>
<dbReference type="Proteomes" id="UP000236197">
    <property type="component" value="Unassembled WGS sequence"/>
</dbReference>
<accession>A0A2K2U9J7</accession>
<evidence type="ECO:0000313" key="2">
    <source>
        <dbReference type="EMBL" id="PNV66939.1"/>
    </source>
</evidence>
<name>A0A2K2U9J7_9ACTN</name>
<dbReference type="CDD" id="cd00761">
    <property type="entry name" value="Glyco_tranf_GTA_type"/>
    <property type="match status" value="1"/>
</dbReference>
<dbReference type="InterPro" id="IPR001173">
    <property type="entry name" value="Glyco_trans_2-like"/>
</dbReference>
<evidence type="ECO:0000313" key="3">
    <source>
        <dbReference type="Proteomes" id="UP000236197"/>
    </source>
</evidence>
<dbReference type="PANTHER" id="PTHR22916:SF3">
    <property type="entry name" value="UDP-GLCNAC:BETAGAL BETA-1,3-N-ACETYLGLUCOSAMINYLTRANSFERASE-LIKE PROTEIN 1"/>
    <property type="match status" value="1"/>
</dbReference>
<sequence length="339" mass="38030">MVKISVVVPVYNTASTLPRCLDSILGQTFTDFEIIIVNDGSTDESHAVIASYAATHPEIVVVTQENQGLGAARNAGIRAARGTYIACVDSDDLIDSTMLEKMLRAVEAHEADVAICQADNVLYSDGERIKSLGIYTIPGKAETINGKEALTLQINYIVPILFNSVCFKLVRKSLFFDHGVWFPEQFRYAEDTPTSVGIFLYADTVALVRETLYDYVRENESLTSSYSLKKAHDIYLDVVDICSYIQKVDPSISVDNFVLGMLFSMEKQIIWSERGDKDTEHELMTIISNLRATHKPNFHSFDIPLAQKLKILCAYNGYTPAICKLISMFKWIPFVKYML</sequence>
<dbReference type="OrthoDB" id="1666828at2"/>
<reference evidence="3" key="1">
    <citation type="submission" date="2018-01" db="EMBL/GenBank/DDBJ databases">
        <title>Rubneribacter badeniensis gen. nov., sp. nov., and Colonibacter rubneri, gen. nov., sp. nov., WGS of new members of the Eggerthellaceae.</title>
        <authorList>
            <person name="Danylec N."/>
            <person name="Stoll D.A."/>
            <person name="Doetsch A."/>
            <person name="Kulling S.E."/>
            <person name="Huch M."/>
        </authorList>
    </citation>
    <scope>NUCLEOTIDE SEQUENCE [LARGE SCALE GENOMIC DNA]</scope>
    <source>
        <strain evidence="3">ResAG-96</strain>
    </source>
</reference>
<evidence type="ECO:0000259" key="1">
    <source>
        <dbReference type="Pfam" id="PF00535"/>
    </source>
</evidence>
<gene>
    <name evidence="2" type="ORF">C2L71_10385</name>
</gene>